<evidence type="ECO:0000256" key="7">
    <source>
        <dbReference type="ARBA" id="ARBA00022982"/>
    </source>
</evidence>
<evidence type="ECO:0000313" key="13">
    <source>
        <dbReference type="Proteomes" id="UP000094389"/>
    </source>
</evidence>
<dbReference type="Proteomes" id="UP000094389">
    <property type="component" value="Unassembled WGS sequence"/>
</dbReference>
<evidence type="ECO:0000256" key="5">
    <source>
        <dbReference type="ARBA" id="ARBA00022630"/>
    </source>
</evidence>
<dbReference type="FunFam" id="3.40.50.1220:FF:000001">
    <property type="entry name" value="Electron transfer flavoprotein, alpha subunit"/>
    <property type="match status" value="1"/>
</dbReference>
<keyword evidence="5 9" id="KW-0285">Flavoprotein</keyword>
<dbReference type="InterPro" id="IPR018206">
    <property type="entry name" value="ETF_asu_C_CS"/>
</dbReference>
<feature type="binding site" evidence="10">
    <location>
        <begin position="249"/>
        <end position="250"/>
    </location>
    <ligand>
        <name>FAD</name>
        <dbReference type="ChEBI" id="CHEBI:57692"/>
    </ligand>
</feature>
<evidence type="ECO:0000256" key="2">
    <source>
        <dbReference type="ARBA" id="ARBA00005817"/>
    </source>
</evidence>
<evidence type="ECO:0000256" key="4">
    <source>
        <dbReference type="ARBA" id="ARBA00022448"/>
    </source>
</evidence>
<dbReference type="GO" id="GO:0005759">
    <property type="term" value="C:mitochondrial matrix"/>
    <property type="evidence" value="ECO:0007669"/>
    <property type="project" value="UniProtKB-SubCell"/>
</dbReference>
<dbReference type="InterPro" id="IPR001308">
    <property type="entry name" value="ETF_a/FixB"/>
</dbReference>
<evidence type="ECO:0000256" key="10">
    <source>
        <dbReference type="PIRSR" id="PIRSR000089-1"/>
    </source>
</evidence>
<dbReference type="Pfam" id="PF01012">
    <property type="entry name" value="ETF"/>
    <property type="match status" value="1"/>
</dbReference>
<evidence type="ECO:0000256" key="6">
    <source>
        <dbReference type="ARBA" id="ARBA00022827"/>
    </source>
</evidence>
<dbReference type="GeneID" id="30987805"/>
<keyword evidence="4 9" id="KW-0813">Transport</keyword>
<dbReference type="RefSeq" id="XP_020069105.1">
    <property type="nucleotide sequence ID" value="XM_020213409.1"/>
</dbReference>
<organism evidence="12 13">
    <name type="scientific">Cyberlindnera jadinii (strain ATCC 18201 / CBS 1600 / BCRC 20928 / JCM 3617 / NBRC 0987 / NRRL Y-1542)</name>
    <name type="common">Torula yeast</name>
    <name type="synonym">Candida utilis</name>
    <dbReference type="NCBI Taxonomy" id="983966"/>
    <lineage>
        <taxon>Eukaryota</taxon>
        <taxon>Fungi</taxon>
        <taxon>Dikarya</taxon>
        <taxon>Ascomycota</taxon>
        <taxon>Saccharomycotina</taxon>
        <taxon>Saccharomycetes</taxon>
        <taxon>Phaffomycetales</taxon>
        <taxon>Phaffomycetaceae</taxon>
        <taxon>Cyberlindnera</taxon>
    </lineage>
</organism>
<dbReference type="PANTHER" id="PTHR43153:SF1">
    <property type="entry name" value="ELECTRON TRANSFER FLAVOPROTEIN SUBUNIT ALPHA, MITOCHONDRIAL"/>
    <property type="match status" value="1"/>
</dbReference>
<dbReference type="InterPro" id="IPR029035">
    <property type="entry name" value="DHS-like_NAD/FAD-binding_dom"/>
</dbReference>
<dbReference type="Pfam" id="PF00766">
    <property type="entry name" value="ETF_alpha"/>
    <property type="match status" value="1"/>
</dbReference>
<dbReference type="SMART" id="SM00893">
    <property type="entry name" value="ETF"/>
    <property type="match status" value="1"/>
</dbReference>
<dbReference type="InterPro" id="IPR014731">
    <property type="entry name" value="ETF_asu_C"/>
</dbReference>
<dbReference type="STRING" id="983966.A0A1E4RXU3"/>
<feature type="binding site" evidence="10">
    <location>
        <position position="301"/>
    </location>
    <ligand>
        <name>FAD</name>
        <dbReference type="ChEBI" id="CHEBI:57692"/>
    </ligand>
</feature>
<dbReference type="OrthoDB" id="1715808at2759"/>
<proteinExistence type="inferred from homology"/>
<feature type="binding site" evidence="10">
    <location>
        <position position="223"/>
    </location>
    <ligand>
        <name>FAD</name>
        <dbReference type="ChEBI" id="CHEBI:57692"/>
    </ligand>
</feature>
<dbReference type="GO" id="GO:0033539">
    <property type="term" value="P:fatty acid beta-oxidation using acyl-CoA dehydrogenase"/>
    <property type="evidence" value="ECO:0007669"/>
    <property type="project" value="TreeGrafter"/>
</dbReference>
<dbReference type="PIRSF" id="PIRSF000089">
    <property type="entry name" value="Electra_flavoP_a"/>
    <property type="match status" value="1"/>
</dbReference>
<protein>
    <recommendedName>
        <fullName evidence="9">Probable electron transfer flavoprotein subunit alpha</fullName>
    </recommendedName>
</protein>
<dbReference type="InterPro" id="IPR033947">
    <property type="entry name" value="ETF_alpha_N"/>
</dbReference>
<dbReference type="CDD" id="cd01715">
    <property type="entry name" value="ETF_alpha"/>
    <property type="match status" value="1"/>
</dbReference>
<dbReference type="GO" id="GO:0009055">
    <property type="term" value="F:electron transfer activity"/>
    <property type="evidence" value="ECO:0007669"/>
    <property type="project" value="InterPro"/>
</dbReference>
<name>A0A1E4RXU3_CYBJN</name>
<dbReference type="PANTHER" id="PTHR43153">
    <property type="entry name" value="ELECTRON TRANSFER FLAVOPROTEIN ALPHA"/>
    <property type="match status" value="1"/>
</dbReference>
<keyword evidence="13" id="KW-1185">Reference proteome</keyword>
<gene>
    <name evidence="12" type="ORF">CYBJADRAFT_153517</name>
</gene>
<accession>A0A1E4RXU3</accession>
<feature type="binding site" evidence="10">
    <location>
        <begin position="280"/>
        <end position="287"/>
    </location>
    <ligand>
        <name>FAD</name>
        <dbReference type="ChEBI" id="CHEBI:57692"/>
    </ligand>
</feature>
<comment type="subcellular location">
    <subcellularLocation>
        <location evidence="1 9">Mitochondrion matrix</location>
    </subcellularLocation>
</comment>
<evidence type="ECO:0000256" key="9">
    <source>
        <dbReference type="PIRNR" id="PIRNR000089"/>
    </source>
</evidence>
<dbReference type="Gene3D" id="3.40.50.1220">
    <property type="entry name" value="TPP-binding domain"/>
    <property type="match status" value="1"/>
</dbReference>
<dbReference type="EMBL" id="KV453936">
    <property type="protein sequence ID" value="ODV72066.1"/>
    <property type="molecule type" value="Genomic_DNA"/>
</dbReference>
<feature type="binding site" evidence="10">
    <location>
        <begin position="263"/>
        <end position="267"/>
    </location>
    <ligand>
        <name>FAD</name>
        <dbReference type="ChEBI" id="CHEBI:57692"/>
    </ligand>
</feature>
<dbReference type="GO" id="GO:0050660">
    <property type="term" value="F:flavin adenine dinucleotide binding"/>
    <property type="evidence" value="ECO:0007669"/>
    <property type="project" value="InterPro"/>
</dbReference>
<comment type="cofactor">
    <cofactor evidence="9 10">
        <name>FAD</name>
        <dbReference type="ChEBI" id="CHEBI:57692"/>
    </cofactor>
    <text evidence="9 10">Binds 1 FAD per dimer.</text>
</comment>
<comment type="function">
    <text evidence="8 9">The electron transfer flavoprotein serves as a specific electron acceptor for several dehydrogenases, including five acyl-CoA dehydrogenases, glutaryl-CoA and sarcosine dehydrogenase. It transfers the electrons to the main mitochondrial respiratory chain via ETF-ubiquinone oxidoreductase (ETF dehydrogenase).</text>
</comment>
<keyword evidence="6 9" id="KW-0274">FAD</keyword>
<evidence type="ECO:0000256" key="1">
    <source>
        <dbReference type="ARBA" id="ARBA00004305"/>
    </source>
</evidence>
<reference evidence="12 13" key="1">
    <citation type="journal article" date="2016" name="Proc. Natl. Acad. Sci. U.S.A.">
        <title>Comparative genomics of biotechnologically important yeasts.</title>
        <authorList>
            <person name="Riley R."/>
            <person name="Haridas S."/>
            <person name="Wolfe K.H."/>
            <person name="Lopes M.R."/>
            <person name="Hittinger C.T."/>
            <person name="Goeker M."/>
            <person name="Salamov A.A."/>
            <person name="Wisecaver J.H."/>
            <person name="Long T.M."/>
            <person name="Calvey C.H."/>
            <person name="Aerts A.L."/>
            <person name="Barry K.W."/>
            <person name="Choi C."/>
            <person name="Clum A."/>
            <person name="Coughlan A.Y."/>
            <person name="Deshpande S."/>
            <person name="Douglass A.P."/>
            <person name="Hanson S.J."/>
            <person name="Klenk H.-P."/>
            <person name="LaButti K.M."/>
            <person name="Lapidus A."/>
            <person name="Lindquist E.A."/>
            <person name="Lipzen A.M."/>
            <person name="Meier-Kolthoff J.P."/>
            <person name="Ohm R.A."/>
            <person name="Otillar R.P."/>
            <person name="Pangilinan J.L."/>
            <person name="Peng Y."/>
            <person name="Rokas A."/>
            <person name="Rosa C.A."/>
            <person name="Scheuner C."/>
            <person name="Sibirny A.A."/>
            <person name="Slot J.C."/>
            <person name="Stielow J.B."/>
            <person name="Sun H."/>
            <person name="Kurtzman C.P."/>
            <person name="Blackwell M."/>
            <person name="Grigoriev I.V."/>
            <person name="Jeffries T.W."/>
        </authorList>
    </citation>
    <scope>NUCLEOTIDE SEQUENCE [LARGE SCALE GENOMIC DNA]</scope>
    <source>
        <strain evidence="13">ATCC 18201 / CBS 1600 / BCRC 20928 / JCM 3617 / NBRC 0987 / NRRL Y-1542</strain>
    </source>
</reference>
<dbReference type="FunFam" id="3.40.50.620:FF:000041">
    <property type="entry name" value="Electron transfer flavoprotein alpha subunit"/>
    <property type="match status" value="1"/>
</dbReference>
<evidence type="ECO:0000313" key="12">
    <source>
        <dbReference type="EMBL" id="ODV72066.1"/>
    </source>
</evidence>
<comment type="similarity">
    <text evidence="2 9">Belongs to the ETF alpha-subunit/FixB family.</text>
</comment>
<dbReference type="PROSITE" id="PS00696">
    <property type="entry name" value="ETF_ALPHA"/>
    <property type="match status" value="1"/>
</dbReference>
<feature type="domain" description="Electron transfer flavoprotein alpha/beta-subunit N-terminal" evidence="11">
    <location>
        <begin position="21"/>
        <end position="209"/>
    </location>
</feature>
<dbReference type="AlphaFoldDB" id="A0A1E4RXU3"/>
<keyword evidence="9" id="KW-0496">Mitochondrion</keyword>
<dbReference type="InterPro" id="IPR014729">
    <property type="entry name" value="Rossmann-like_a/b/a_fold"/>
</dbReference>
<dbReference type="Gene3D" id="3.40.50.620">
    <property type="entry name" value="HUPs"/>
    <property type="match status" value="1"/>
</dbReference>
<evidence type="ECO:0000256" key="3">
    <source>
        <dbReference type="ARBA" id="ARBA00011355"/>
    </source>
</evidence>
<dbReference type="InterPro" id="IPR014730">
    <property type="entry name" value="ETF_a/b_N"/>
</dbReference>
<dbReference type="OMA" id="WRPYAEQ"/>
<sequence>MFSVTRSQFVRSLAAKRFGSTLAFVEANGSEISSASLSALNAAKQLGNPVVAVLLGSGSKSAASQLNKVEGLSKILVSEDSQFDHQLPEYIAPAISQLISNNDYSHFVTSATAVGKNVLPRVGALLDVQPVNDIIKVEDPTTFKRPIYAGNAIVTVKSNDAKILLSTRSTAFEAVPLTASESYPVEEFTPTLEKLPVEWVSENLVKSERPELTSAKIVVSGGRGLKSKENFDKYIFPLADALHAGVGATRAAVDAGYVDNSLQVGQTGKVVAPDLYIAVGISGAIQHLAGMKDSKTIVAINKDEEAPIFNVADLGLVGDLFEVVPELTEKVKA</sequence>
<evidence type="ECO:0000259" key="11">
    <source>
        <dbReference type="SMART" id="SM00893"/>
    </source>
</evidence>
<evidence type="ECO:0000256" key="8">
    <source>
        <dbReference type="ARBA" id="ARBA00025416"/>
    </source>
</evidence>
<comment type="subunit">
    <text evidence="3 9">Heterodimer of an alpha and a beta subunit.</text>
</comment>
<dbReference type="SUPFAM" id="SSF52467">
    <property type="entry name" value="DHS-like NAD/FAD-binding domain"/>
    <property type="match status" value="1"/>
</dbReference>
<keyword evidence="7 9" id="KW-0249">Electron transport</keyword>
<dbReference type="SUPFAM" id="SSF52402">
    <property type="entry name" value="Adenine nucleotide alpha hydrolases-like"/>
    <property type="match status" value="1"/>
</dbReference>